<feature type="compositionally biased region" description="Low complexity" evidence="1">
    <location>
        <begin position="17"/>
        <end position="32"/>
    </location>
</feature>
<gene>
    <name evidence="2" type="ORF">GCM10009097_20340</name>
</gene>
<dbReference type="EMBL" id="BAAAEN010000006">
    <property type="protein sequence ID" value="GAA0503428.1"/>
    <property type="molecule type" value="Genomic_DNA"/>
</dbReference>
<keyword evidence="3" id="KW-1185">Reference proteome</keyword>
<evidence type="ECO:0000313" key="3">
    <source>
        <dbReference type="Proteomes" id="UP001501706"/>
    </source>
</evidence>
<reference evidence="2 3" key="1">
    <citation type="journal article" date="2019" name="Int. J. Syst. Evol. Microbiol.">
        <title>The Global Catalogue of Microorganisms (GCM) 10K type strain sequencing project: providing services to taxonomists for standard genome sequencing and annotation.</title>
        <authorList>
            <consortium name="The Broad Institute Genomics Platform"/>
            <consortium name="The Broad Institute Genome Sequencing Center for Infectious Disease"/>
            <person name="Wu L."/>
            <person name="Ma J."/>
        </authorList>
    </citation>
    <scope>NUCLEOTIDE SEQUENCE [LARGE SCALE GENOMIC DNA]</scope>
    <source>
        <strain evidence="2 3">JCM 14330</strain>
    </source>
</reference>
<dbReference type="Proteomes" id="UP001501706">
    <property type="component" value="Unassembled WGS sequence"/>
</dbReference>
<feature type="region of interest" description="Disordered" evidence="1">
    <location>
        <begin position="10"/>
        <end position="32"/>
    </location>
</feature>
<accession>A0ABN1BR05</accession>
<name>A0ABN1BR05_9BURK</name>
<evidence type="ECO:0000256" key="1">
    <source>
        <dbReference type="SAM" id="MobiDB-lite"/>
    </source>
</evidence>
<sequence>MRAFFIQTATNVHPTQGTAAPGRPKAGPRPLGGLPRSGWGLTMLGRASARRGALYPSLAKAAFSVALGRMALLASSALGR</sequence>
<comment type="caution">
    <text evidence="2">The sequence shown here is derived from an EMBL/GenBank/DDBJ whole genome shotgun (WGS) entry which is preliminary data.</text>
</comment>
<evidence type="ECO:0000313" key="2">
    <source>
        <dbReference type="EMBL" id="GAA0503428.1"/>
    </source>
</evidence>
<proteinExistence type="predicted"/>
<organism evidence="2 3">
    <name type="scientific">Pigmentiphaga daeguensis</name>
    <dbReference type="NCBI Taxonomy" id="414049"/>
    <lineage>
        <taxon>Bacteria</taxon>
        <taxon>Pseudomonadati</taxon>
        <taxon>Pseudomonadota</taxon>
        <taxon>Betaproteobacteria</taxon>
        <taxon>Burkholderiales</taxon>
        <taxon>Alcaligenaceae</taxon>
        <taxon>Pigmentiphaga</taxon>
    </lineage>
</organism>
<protein>
    <submittedName>
        <fullName evidence="2">Uncharacterized protein</fullName>
    </submittedName>
</protein>